<dbReference type="GO" id="GO:0016042">
    <property type="term" value="P:lipid catabolic process"/>
    <property type="evidence" value="ECO:0007669"/>
    <property type="project" value="UniProtKB-KW"/>
</dbReference>
<evidence type="ECO:0000313" key="5">
    <source>
        <dbReference type="EMBL" id="GAH62201.1"/>
    </source>
</evidence>
<sequence>MTQILIDEGYRRQLEVELARARHEIRILMYRIQRKISFGKAAGNIFLAALMKKKQEGVRIKVMADIERRGGISYKENLYTCQDLVEGGIECRELKNSRVCHAKVVIIDRETALIGSHNWTANSFKRNLEVSVKIDEGGEVARLIREFDKIFEESTIIK</sequence>
<dbReference type="Pfam" id="PF13091">
    <property type="entry name" value="PLDc_2"/>
    <property type="match status" value="1"/>
</dbReference>
<dbReference type="InterPro" id="IPR051406">
    <property type="entry name" value="PLD_domain"/>
</dbReference>
<dbReference type="PROSITE" id="PS50035">
    <property type="entry name" value="PLD"/>
    <property type="match status" value="1"/>
</dbReference>
<keyword evidence="1" id="KW-0378">Hydrolase</keyword>
<reference evidence="5" key="1">
    <citation type="journal article" date="2014" name="Front. Microbiol.">
        <title>High frequency of phylogenetically diverse reductive dehalogenase-homologous genes in deep subseafloor sedimentary metagenomes.</title>
        <authorList>
            <person name="Kawai M."/>
            <person name="Futagami T."/>
            <person name="Toyoda A."/>
            <person name="Takaki Y."/>
            <person name="Nishi S."/>
            <person name="Hori S."/>
            <person name="Arai W."/>
            <person name="Tsubouchi T."/>
            <person name="Morono Y."/>
            <person name="Uchiyama I."/>
            <person name="Ito T."/>
            <person name="Fujiyama A."/>
            <person name="Inagaki F."/>
            <person name="Takami H."/>
        </authorList>
    </citation>
    <scope>NUCLEOTIDE SEQUENCE</scope>
    <source>
        <strain evidence="5">Expedition CK06-06</strain>
    </source>
</reference>
<evidence type="ECO:0000256" key="1">
    <source>
        <dbReference type="ARBA" id="ARBA00022801"/>
    </source>
</evidence>
<dbReference type="GO" id="GO:0016891">
    <property type="term" value="F:RNA endonuclease activity producing 5'-phosphomonoesters, hydrolytic mechanism"/>
    <property type="evidence" value="ECO:0007669"/>
    <property type="project" value="TreeGrafter"/>
</dbReference>
<accession>X1GWA4</accession>
<dbReference type="AlphaFoldDB" id="X1GWA4"/>
<proteinExistence type="predicted"/>
<comment type="caution">
    <text evidence="5">The sequence shown here is derived from an EMBL/GenBank/DDBJ whole genome shotgun (WGS) entry which is preliminary data.</text>
</comment>
<dbReference type="PANTHER" id="PTHR43856:SF1">
    <property type="entry name" value="MITOCHONDRIAL CARDIOLIPIN HYDROLASE"/>
    <property type="match status" value="1"/>
</dbReference>
<organism evidence="5">
    <name type="scientific">marine sediment metagenome</name>
    <dbReference type="NCBI Taxonomy" id="412755"/>
    <lineage>
        <taxon>unclassified sequences</taxon>
        <taxon>metagenomes</taxon>
        <taxon>ecological metagenomes</taxon>
    </lineage>
</organism>
<keyword evidence="3" id="KW-0443">Lipid metabolism</keyword>
<dbReference type="Gene3D" id="3.30.870.10">
    <property type="entry name" value="Endonuclease Chain A"/>
    <property type="match status" value="1"/>
</dbReference>
<keyword evidence="2" id="KW-0442">Lipid degradation</keyword>
<feature type="domain" description="PLD phosphodiesterase" evidence="4">
    <location>
        <begin position="96"/>
        <end position="123"/>
    </location>
</feature>
<dbReference type="EMBL" id="BARU01032871">
    <property type="protein sequence ID" value="GAH62201.1"/>
    <property type="molecule type" value="Genomic_DNA"/>
</dbReference>
<name>X1GWA4_9ZZZZ</name>
<dbReference type="SMART" id="SM00155">
    <property type="entry name" value="PLDc"/>
    <property type="match status" value="1"/>
</dbReference>
<dbReference type="InterPro" id="IPR025202">
    <property type="entry name" value="PLD-like_dom"/>
</dbReference>
<dbReference type="PANTHER" id="PTHR43856">
    <property type="entry name" value="CARDIOLIPIN HYDROLASE"/>
    <property type="match status" value="1"/>
</dbReference>
<gene>
    <name evidence="5" type="ORF">S03H2_51778</name>
</gene>
<evidence type="ECO:0000256" key="3">
    <source>
        <dbReference type="ARBA" id="ARBA00023098"/>
    </source>
</evidence>
<evidence type="ECO:0000256" key="2">
    <source>
        <dbReference type="ARBA" id="ARBA00022963"/>
    </source>
</evidence>
<dbReference type="InterPro" id="IPR001736">
    <property type="entry name" value="PLipase_D/transphosphatidylase"/>
</dbReference>
<dbReference type="SUPFAM" id="SSF56024">
    <property type="entry name" value="Phospholipase D/nuclease"/>
    <property type="match status" value="1"/>
</dbReference>
<protein>
    <recommendedName>
        <fullName evidence="4">PLD phosphodiesterase domain-containing protein</fullName>
    </recommendedName>
</protein>
<evidence type="ECO:0000259" key="4">
    <source>
        <dbReference type="PROSITE" id="PS50035"/>
    </source>
</evidence>